<comment type="caution">
    <text evidence="1">The sequence shown here is derived from an EMBL/GenBank/DDBJ whole genome shotgun (WGS) entry which is preliminary data.</text>
</comment>
<dbReference type="Pfam" id="PF05336">
    <property type="entry name" value="rhaM"/>
    <property type="match status" value="1"/>
</dbReference>
<protein>
    <submittedName>
        <fullName evidence="1">L-rhamnose mutarotase</fullName>
        <ecNumber evidence="1">5.1.3.32</ecNumber>
    </submittedName>
</protein>
<name>A0ABT8CET4_9VIBR</name>
<accession>A0ABT8CET4</accession>
<gene>
    <name evidence="1" type="ORF">QWY96_03770</name>
</gene>
<dbReference type="EC" id="5.1.3.32" evidence="1"/>
<dbReference type="SUPFAM" id="SSF54909">
    <property type="entry name" value="Dimeric alpha+beta barrel"/>
    <property type="match status" value="1"/>
</dbReference>
<keyword evidence="2" id="KW-1185">Reference proteome</keyword>
<proteinExistence type="predicted"/>
<dbReference type="Gene3D" id="3.30.70.100">
    <property type="match status" value="1"/>
</dbReference>
<reference evidence="2" key="1">
    <citation type="journal article" date="2019" name="Int. J. Syst. Evol. Microbiol.">
        <title>The Global Catalogue of Microorganisms (GCM) 10K type strain sequencing project: providing services to taxonomists for standard genome sequencing and annotation.</title>
        <authorList>
            <consortium name="The Broad Institute Genomics Platform"/>
            <consortium name="The Broad Institute Genome Sequencing Center for Infectious Disease"/>
            <person name="Wu L."/>
            <person name="Ma J."/>
        </authorList>
    </citation>
    <scope>NUCLEOTIDE SEQUENCE [LARGE SCALE GENOMIC DNA]</scope>
    <source>
        <strain evidence="2">CECT 7226</strain>
    </source>
</reference>
<dbReference type="EMBL" id="JAUFQY010000001">
    <property type="protein sequence ID" value="MDN3700238.1"/>
    <property type="molecule type" value="Genomic_DNA"/>
</dbReference>
<organism evidence="1 2">
    <name type="scientific">Vibrio artabrorum</name>
    <dbReference type="NCBI Taxonomy" id="446374"/>
    <lineage>
        <taxon>Bacteria</taxon>
        <taxon>Pseudomonadati</taxon>
        <taxon>Pseudomonadota</taxon>
        <taxon>Gammaproteobacteria</taxon>
        <taxon>Vibrionales</taxon>
        <taxon>Vibrionaceae</taxon>
        <taxon>Vibrio</taxon>
    </lineage>
</organism>
<dbReference type="InterPro" id="IPR011008">
    <property type="entry name" value="Dimeric_a/b-barrel"/>
</dbReference>
<dbReference type="GO" id="GO:0062192">
    <property type="term" value="F:L-rhamnose mutarotase activity"/>
    <property type="evidence" value="ECO:0007669"/>
    <property type="project" value="UniProtKB-EC"/>
</dbReference>
<evidence type="ECO:0000313" key="2">
    <source>
        <dbReference type="Proteomes" id="UP001223712"/>
    </source>
</evidence>
<dbReference type="InterPro" id="IPR008000">
    <property type="entry name" value="Rham/fucose_mutarotase"/>
</dbReference>
<evidence type="ECO:0000313" key="1">
    <source>
        <dbReference type="EMBL" id="MDN3700238.1"/>
    </source>
</evidence>
<keyword evidence="1" id="KW-0413">Isomerase</keyword>
<sequence>MWVNKDSHKEYQKRHDEIWGRLVDVLKSHGCTTIQFIFYQHRTCYLLMQK</sequence>
<dbReference type="Proteomes" id="UP001223712">
    <property type="component" value="Unassembled WGS sequence"/>
</dbReference>